<keyword evidence="2" id="KW-1185">Reference proteome</keyword>
<proteinExistence type="predicted"/>
<evidence type="ECO:0000313" key="1">
    <source>
        <dbReference type="EMBL" id="WMF04579.1"/>
    </source>
</evidence>
<dbReference type="EMBL" id="CP059322">
    <property type="protein sequence ID" value="WMF04579.1"/>
    <property type="molecule type" value="Genomic_DNA"/>
</dbReference>
<reference evidence="2" key="1">
    <citation type="submission" date="2020-07" db="EMBL/GenBank/DDBJ databases">
        <title>A new Micromonospora strain with potent antibiotic activity isolated from the microbiome of a mid-Atlantic deep-sea sponge.</title>
        <authorList>
            <person name="Back C.R."/>
            <person name="Stennett H.L."/>
            <person name="Williams S.E."/>
            <person name="Wang L."/>
            <person name="Ojeda Gomez J."/>
            <person name="Abdulle O.M."/>
            <person name="Duffy T."/>
            <person name="Hendry K.R."/>
            <person name="Powell D."/>
            <person name="Stach J.E."/>
            <person name="Essex-Lopresti A.E."/>
            <person name="Willis C.L."/>
            <person name="Curnow P."/>
            <person name="Race P.R."/>
        </authorList>
    </citation>
    <scope>NUCLEOTIDE SEQUENCE [LARGE SCALE GENOMIC DNA]</scope>
    <source>
        <strain evidence="2">28ISP2-46</strain>
    </source>
</reference>
<name>A0AAF0P321_9ACTN</name>
<organism evidence="1 2">
    <name type="scientific">Micromonospora robiginosa</name>
    <dbReference type="NCBI Taxonomy" id="2749844"/>
    <lineage>
        <taxon>Bacteria</taxon>
        <taxon>Bacillati</taxon>
        <taxon>Actinomycetota</taxon>
        <taxon>Actinomycetes</taxon>
        <taxon>Micromonosporales</taxon>
        <taxon>Micromonosporaceae</taxon>
        <taxon>Micromonospora</taxon>
    </lineage>
</organism>
<dbReference type="RefSeq" id="WP_307755208.1">
    <property type="nucleotide sequence ID" value="NZ_CP059322.2"/>
</dbReference>
<sequence length="59" mass="6378">MTVYFSLHASAGATGAFSRAAQPGMPATGRQRVFQGDSPLLTFVWQCVLPQPARIDGRR</sequence>
<dbReference type="AlphaFoldDB" id="A0AAF0P321"/>
<dbReference type="NCBIfam" id="NF041725">
    <property type="entry name" value="phane_AmcA_5"/>
    <property type="match status" value="1"/>
</dbReference>
<dbReference type="Proteomes" id="UP000510844">
    <property type="component" value="Chromosome"/>
</dbReference>
<dbReference type="KEGG" id="mfeu:H1D33_30285"/>
<evidence type="ECO:0000313" key="2">
    <source>
        <dbReference type="Proteomes" id="UP000510844"/>
    </source>
</evidence>
<gene>
    <name evidence="1" type="primary">amcA</name>
    <name evidence="1" type="ORF">H1D33_30285</name>
</gene>
<accession>A0AAF0P321</accession>
<reference evidence="1 2" key="2">
    <citation type="journal article" date="2021" name="Mar. Drugs">
        <title>A New Micromonospora Strain with Antibiotic Activity Isolated from the Microbiome of a Mid-Atlantic Deep-Sea Sponge.</title>
        <authorList>
            <person name="Back C.R."/>
            <person name="Stennett H.L."/>
            <person name="Williams S.E."/>
            <person name="Wang L."/>
            <person name="Ojeda Gomez J."/>
            <person name="Abdulle O.M."/>
            <person name="Duffy T."/>
            <person name="Neal C."/>
            <person name="Mantell J."/>
            <person name="Jepson M.A."/>
            <person name="Hendry K.R."/>
            <person name="Powell D."/>
            <person name="Stach J.E.M."/>
            <person name="Essex-Lopresti A.E."/>
            <person name="Willis C.L."/>
            <person name="Curnow P."/>
            <person name="Race P.R."/>
        </authorList>
    </citation>
    <scope>NUCLEOTIDE SEQUENCE [LARGE SCALE GENOMIC DNA]</scope>
    <source>
        <strain evidence="1 2">28ISP2-46</strain>
    </source>
</reference>
<protein>
    <submittedName>
        <fullName evidence="1">Multiple cyclophane-containing RiPP AmcA</fullName>
    </submittedName>
</protein>